<evidence type="ECO:0000259" key="3">
    <source>
        <dbReference type="Pfam" id="PF16729"/>
    </source>
</evidence>
<keyword evidence="4" id="KW-0813">Transport</keyword>
<feature type="compositionally biased region" description="Polar residues" evidence="2">
    <location>
        <begin position="182"/>
        <end position="234"/>
    </location>
</feature>
<keyword evidence="4" id="KW-0418">Kinase</keyword>
<protein>
    <submittedName>
        <fullName evidence="4">Osmosensitive K+ channel histidine kinase</fullName>
    </submittedName>
</protein>
<dbReference type="EMBL" id="KY653120">
    <property type="protein sequence ID" value="ARM68016.1"/>
    <property type="molecule type" value="Genomic_DNA"/>
</dbReference>
<accession>A0A1W6JP83</accession>
<dbReference type="Pfam" id="PF16729">
    <property type="entry name" value="DUF5067"/>
    <property type="match status" value="1"/>
</dbReference>
<evidence type="ECO:0000256" key="2">
    <source>
        <dbReference type="SAM" id="MobiDB-lite"/>
    </source>
</evidence>
<keyword evidence="5" id="KW-1185">Reference proteome</keyword>
<evidence type="ECO:0000313" key="4">
    <source>
        <dbReference type="EMBL" id="ARM68016.1"/>
    </source>
</evidence>
<name>A0A1W6JP83_9CAUD</name>
<dbReference type="InterPro" id="IPR029050">
    <property type="entry name" value="Immunoprotect_excell_Ig-like"/>
</dbReference>
<organism evidence="4 5">
    <name type="scientific">Staphylococcus phage IME1348_01</name>
    <dbReference type="NCBI Taxonomy" id="1965489"/>
    <lineage>
        <taxon>Viruses</taxon>
        <taxon>Duplodnaviria</taxon>
        <taxon>Heunggongvirae</taxon>
        <taxon>Uroviricota</taxon>
        <taxon>Caudoviricetes</taxon>
        <taxon>Rockefellervirus</taxon>
        <taxon>Rockefellervirus IME134801</taxon>
    </lineage>
</organism>
<keyword evidence="4" id="KW-0406">Ion transport</keyword>
<dbReference type="Proteomes" id="UP000224652">
    <property type="component" value="Segment"/>
</dbReference>
<dbReference type="InterPro" id="IPR031989">
    <property type="entry name" value="DUF5067"/>
</dbReference>
<dbReference type="RefSeq" id="YP_010082985.1">
    <property type="nucleotide sequence ID" value="NC_055036.1"/>
</dbReference>
<evidence type="ECO:0000313" key="5">
    <source>
        <dbReference type="Proteomes" id="UP000224652"/>
    </source>
</evidence>
<dbReference type="GO" id="GO:0034220">
    <property type="term" value="P:monoatomic ion transmembrane transport"/>
    <property type="evidence" value="ECO:0007669"/>
    <property type="project" value="UniProtKB-KW"/>
</dbReference>
<dbReference type="GeneID" id="65071994"/>
<dbReference type="GO" id="GO:0016301">
    <property type="term" value="F:kinase activity"/>
    <property type="evidence" value="ECO:0007669"/>
    <property type="project" value="UniProtKB-KW"/>
</dbReference>
<dbReference type="KEGG" id="vg:65071994"/>
<evidence type="ECO:0000256" key="1">
    <source>
        <dbReference type="ARBA" id="ARBA00022729"/>
    </source>
</evidence>
<reference evidence="4 5" key="1">
    <citation type="submission" date="2017-02" db="EMBL/GenBank/DDBJ databases">
        <title>Analysis of active prophages from bacterial high-throughput sequencing data.</title>
        <authorList>
            <person name="Sun Q."/>
            <person name="Zhang X."/>
            <person name="Xing S."/>
            <person name="Tong Y.-G."/>
        </authorList>
    </citation>
    <scope>NUCLEOTIDE SEQUENCE [LARGE SCALE GENOMIC DNA]</scope>
</reference>
<feature type="region of interest" description="Disordered" evidence="2">
    <location>
        <begin position="182"/>
        <end position="271"/>
    </location>
</feature>
<dbReference type="PROSITE" id="PS51257">
    <property type="entry name" value="PROKAR_LIPOPROTEIN"/>
    <property type="match status" value="1"/>
</dbReference>
<dbReference type="Gene3D" id="2.60.40.1240">
    <property type="match status" value="1"/>
</dbReference>
<keyword evidence="4" id="KW-0808">Transferase</keyword>
<keyword evidence="1" id="KW-0732">Signal</keyword>
<proteinExistence type="predicted"/>
<keyword evidence="4" id="KW-0407">Ion channel</keyword>
<sequence length="271" mass="29771">MKKVIFFILSCLLVLGACSNSGNKSTTVSENKPQFKNDTLVLDQAVLYIKDAFIIKDKESGNKEIAIKYEVKNKTNKEEITPSSVWTAGVTVKQDEGSTESELDTGMTVVDNGKYKEWLEHYNDTIKKGEKAKGLATYQLKNDNKVVLHFSKGISGDKLGTKEYDLSKLKTVDYSSNKDLENTYQESSANENNTDNNQSSEVANNTESKDTNTNVQSNTQKQGNTNKEQTQQSAPREHSGGHPSAFGGGDVPVGTEKVDDQGESYIDATGE</sequence>
<feature type="domain" description="DUF5067" evidence="3">
    <location>
        <begin position="25"/>
        <end position="152"/>
    </location>
</feature>